<keyword evidence="2" id="KW-0677">Repeat</keyword>
<protein>
    <submittedName>
        <fullName evidence="4">Uncharacterized protein</fullName>
    </submittedName>
</protein>
<dbReference type="PROSITE" id="PS00678">
    <property type="entry name" value="WD_REPEATS_1"/>
    <property type="match status" value="1"/>
</dbReference>
<dbReference type="InterPro" id="IPR044716">
    <property type="entry name" value="LEUNIG-like"/>
</dbReference>
<dbReference type="InterPro" id="IPR001680">
    <property type="entry name" value="WD40_rpt"/>
</dbReference>
<dbReference type="SMART" id="SM00320">
    <property type="entry name" value="WD40"/>
    <property type="match status" value="7"/>
</dbReference>
<dbReference type="SUPFAM" id="SSF50978">
    <property type="entry name" value="WD40 repeat-like"/>
    <property type="match status" value="1"/>
</dbReference>
<dbReference type="InterPro" id="IPR036322">
    <property type="entry name" value="WD40_repeat_dom_sf"/>
</dbReference>
<feature type="repeat" description="WD" evidence="3">
    <location>
        <begin position="292"/>
        <end position="324"/>
    </location>
</feature>
<organism evidence="4 5">
    <name type="scientific">Trifolium subterraneum</name>
    <name type="common">Subterranean clover</name>
    <dbReference type="NCBI Taxonomy" id="3900"/>
    <lineage>
        <taxon>Eukaryota</taxon>
        <taxon>Viridiplantae</taxon>
        <taxon>Streptophyta</taxon>
        <taxon>Embryophyta</taxon>
        <taxon>Tracheophyta</taxon>
        <taxon>Spermatophyta</taxon>
        <taxon>Magnoliopsida</taxon>
        <taxon>eudicotyledons</taxon>
        <taxon>Gunneridae</taxon>
        <taxon>Pentapetalae</taxon>
        <taxon>rosids</taxon>
        <taxon>fabids</taxon>
        <taxon>Fabales</taxon>
        <taxon>Fabaceae</taxon>
        <taxon>Papilionoideae</taxon>
        <taxon>50 kb inversion clade</taxon>
        <taxon>NPAAA clade</taxon>
        <taxon>Hologalegina</taxon>
        <taxon>IRL clade</taxon>
        <taxon>Trifolieae</taxon>
        <taxon>Trifolium</taxon>
    </lineage>
</organism>
<sequence>MDHLKSDGSLGKNFESFSSLADKDHKGRVGIGFSLKEIKHGLASSHKVYCCHFSSDGKLLVTGGHDKKASLWCTKSFNLQSTLEEHTQRITDVRFCPSMFCVATSSTDKTVKVWDVNNPSHSLRTFTGNAAVMSIDFHPSKDDLICSCDNKEIRYWSIKKGSLVGVLKGGVTLVRFQPGLGKLLAAVVNNLILILDAETLRCKSKLQGHEIPVHSLCWHSSGDYLASVSDDMVKIWAVGSDNSGVCIQSLNAQGTDDKFKTCVFHPICSVLIIGCNESLMLWNFIDRQKMTVPAHDNLVSALAVSDVTGLVASVSHDKHFKIWK</sequence>
<gene>
    <name evidence="4" type="ORF">TSUD_194040</name>
</gene>
<dbReference type="OrthoDB" id="47802at2759"/>
<dbReference type="CDD" id="cd00200">
    <property type="entry name" value="WD40"/>
    <property type="match status" value="1"/>
</dbReference>
<dbReference type="PANTHER" id="PTHR44376">
    <property type="entry name" value="TRANSCRIPTIONAL REGULATOR OF FILAMENTOUS GROWTH FLO8"/>
    <property type="match status" value="1"/>
</dbReference>
<evidence type="ECO:0000313" key="5">
    <source>
        <dbReference type="Proteomes" id="UP000242715"/>
    </source>
</evidence>
<dbReference type="AlphaFoldDB" id="A0A2Z6MLG2"/>
<evidence type="ECO:0000313" key="4">
    <source>
        <dbReference type="EMBL" id="GAU19067.1"/>
    </source>
</evidence>
<evidence type="ECO:0000256" key="3">
    <source>
        <dbReference type="PROSITE-ProRule" id="PRU00221"/>
    </source>
</evidence>
<dbReference type="Proteomes" id="UP000242715">
    <property type="component" value="Unassembled WGS sequence"/>
</dbReference>
<keyword evidence="5" id="KW-1185">Reference proteome</keyword>
<feature type="repeat" description="WD" evidence="3">
    <location>
        <begin position="83"/>
        <end position="124"/>
    </location>
</feature>
<dbReference type="InterPro" id="IPR019775">
    <property type="entry name" value="WD40_repeat_CS"/>
</dbReference>
<name>A0A2Z6MLG2_TRISU</name>
<evidence type="ECO:0000256" key="1">
    <source>
        <dbReference type="ARBA" id="ARBA00022574"/>
    </source>
</evidence>
<accession>A0A2Z6MLG2</accession>
<keyword evidence="1 3" id="KW-0853">WD repeat</keyword>
<dbReference type="Gene3D" id="2.130.10.10">
    <property type="entry name" value="YVTN repeat-like/Quinoprotein amine dehydrogenase"/>
    <property type="match status" value="2"/>
</dbReference>
<evidence type="ECO:0000256" key="2">
    <source>
        <dbReference type="ARBA" id="ARBA00022737"/>
    </source>
</evidence>
<dbReference type="PROSITE" id="PS50082">
    <property type="entry name" value="WD_REPEATS_2"/>
    <property type="match status" value="2"/>
</dbReference>
<dbReference type="InterPro" id="IPR015943">
    <property type="entry name" value="WD40/YVTN_repeat-like_dom_sf"/>
</dbReference>
<dbReference type="PROSITE" id="PS50294">
    <property type="entry name" value="WD_REPEATS_REGION"/>
    <property type="match status" value="2"/>
</dbReference>
<reference evidence="5" key="1">
    <citation type="journal article" date="2017" name="Front. Plant Sci.">
        <title>Climate Clever Clovers: New Paradigm to Reduce the Environmental Footprint of Ruminants by Breeding Low Methanogenic Forages Utilizing Haplotype Variation.</title>
        <authorList>
            <person name="Kaur P."/>
            <person name="Appels R."/>
            <person name="Bayer P.E."/>
            <person name="Keeble-Gagnere G."/>
            <person name="Wang J."/>
            <person name="Hirakawa H."/>
            <person name="Shirasawa K."/>
            <person name="Vercoe P."/>
            <person name="Stefanova K."/>
            <person name="Durmic Z."/>
            <person name="Nichols P."/>
            <person name="Revell C."/>
            <person name="Isobe S.N."/>
            <person name="Edwards D."/>
            <person name="Erskine W."/>
        </authorList>
    </citation>
    <scope>NUCLEOTIDE SEQUENCE [LARGE SCALE GENOMIC DNA]</scope>
    <source>
        <strain evidence="5">cv. Daliak</strain>
    </source>
</reference>
<dbReference type="EMBL" id="DF973192">
    <property type="protein sequence ID" value="GAU19067.1"/>
    <property type="molecule type" value="Genomic_DNA"/>
</dbReference>
<dbReference type="PANTHER" id="PTHR44376:SF13">
    <property type="entry name" value="LISH DOMAIN-CONTAINING PROTEIN"/>
    <property type="match status" value="1"/>
</dbReference>
<dbReference type="GO" id="GO:0003714">
    <property type="term" value="F:transcription corepressor activity"/>
    <property type="evidence" value="ECO:0007669"/>
    <property type="project" value="InterPro"/>
</dbReference>
<proteinExistence type="predicted"/>
<dbReference type="Pfam" id="PF00400">
    <property type="entry name" value="WD40"/>
    <property type="match status" value="5"/>
</dbReference>